<evidence type="ECO:0000256" key="6">
    <source>
        <dbReference type="ARBA" id="ARBA00048348"/>
    </source>
</evidence>
<evidence type="ECO:0000256" key="7">
    <source>
        <dbReference type="PIRSR" id="PIRSR601765-1"/>
    </source>
</evidence>
<dbReference type="Proteomes" id="UP000186394">
    <property type="component" value="Unassembled WGS sequence"/>
</dbReference>
<evidence type="ECO:0000256" key="5">
    <source>
        <dbReference type="ARBA" id="ARBA00024993"/>
    </source>
</evidence>
<evidence type="ECO:0000256" key="4">
    <source>
        <dbReference type="ARBA" id="ARBA00022833"/>
    </source>
</evidence>
<feature type="binding site" evidence="7">
    <location>
        <position position="39"/>
    </location>
    <ligand>
        <name>Zn(2+)</name>
        <dbReference type="ChEBI" id="CHEBI:29105"/>
    </ligand>
</feature>
<proteinExistence type="inferred from homology"/>
<evidence type="ECO:0000256" key="1">
    <source>
        <dbReference type="ARBA" id="ARBA00006217"/>
    </source>
</evidence>
<dbReference type="GO" id="GO:0008270">
    <property type="term" value="F:zinc ion binding"/>
    <property type="evidence" value="ECO:0007669"/>
    <property type="project" value="InterPro"/>
</dbReference>
<evidence type="ECO:0000313" key="8">
    <source>
        <dbReference type="EMBL" id="OLO50155.1"/>
    </source>
</evidence>
<evidence type="ECO:0000313" key="9">
    <source>
        <dbReference type="Proteomes" id="UP000186394"/>
    </source>
</evidence>
<accession>A0A1Q8VQ10</accession>
<comment type="function">
    <text evidence="5">Catalyzes the reversible hydration of carbon dioxide to form bicarbonate.</text>
</comment>
<comment type="catalytic activity">
    <reaction evidence="6">
        <text>hydrogencarbonate + H(+) = CO2 + H2O</text>
        <dbReference type="Rhea" id="RHEA:10748"/>
        <dbReference type="ChEBI" id="CHEBI:15377"/>
        <dbReference type="ChEBI" id="CHEBI:15378"/>
        <dbReference type="ChEBI" id="CHEBI:16526"/>
        <dbReference type="ChEBI" id="CHEBI:17544"/>
        <dbReference type="EC" id="4.2.1.1"/>
    </reaction>
</comment>
<dbReference type="OrthoDB" id="8968066at2"/>
<feature type="binding site" evidence="7">
    <location>
        <position position="90"/>
    </location>
    <ligand>
        <name>Zn(2+)</name>
        <dbReference type="ChEBI" id="CHEBI:29105"/>
    </ligand>
</feature>
<dbReference type="InterPro" id="IPR036874">
    <property type="entry name" value="Carbonic_anhydrase_sf"/>
</dbReference>
<dbReference type="CDD" id="cd03379">
    <property type="entry name" value="beta_CA_cladeD"/>
    <property type="match status" value="1"/>
</dbReference>
<feature type="binding site" evidence="7">
    <location>
        <position position="37"/>
    </location>
    <ligand>
        <name>Zn(2+)</name>
        <dbReference type="ChEBI" id="CHEBI:29105"/>
    </ligand>
</feature>
<comment type="caution">
    <text evidence="8">The sequence shown here is derived from an EMBL/GenBank/DDBJ whole genome shotgun (WGS) entry which is preliminary data.</text>
</comment>
<dbReference type="EMBL" id="MSKL01000009">
    <property type="protein sequence ID" value="OLO50155.1"/>
    <property type="molecule type" value="Genomic_DNA"/>
</dbReference>
<protein>
    <recommendedName>
        <fullName evidence="2">carbonic anhydrase</fullName>
        <ecNumber evidence="2">4.2.1.1</ecNumber>
    </recommendedName>
</protein>
<dbReference type="GO" id="GO:0004089">
    <property type="term" value="F:carbonate dehydratase activity"/>
    <property type="evidence" value="ECO:0007669"/>
    <property type="project" value="UniProtKB-EC"/>
</dbReference>
<feature type="binding site" evidence="7">
    <location>
        <position position="93"/>
    </location>
    <ligand>
        <name>Zn(2+)</name>
        <dbReference type="ChEBI" id="CHEBI:29105"/>
    </ligand>
</feature>
<dbReference type="RefSeq" id="WP_075417733.1">
    <property type="nucleotide sequence ID" value="NZ_MSKL01000009.1"/>
</dbReference>
<organism evidence="8 9">
    <name type="scientific">Actinomyces oris</name>
    <dbReference type="NCBI Taxonomy" id="544580"/>
    <lineage>
        <taxon>Bacteria</taxon>
        <taxon>Bacillati</taxon>
        <taxon>Actinomycetota</taxon>
        <taxon>Actinomycetes</taxon>
        <taxon>Actinomycetales</taxon>
        <taxon>Actinomycetaceae</taxon>
        <taxon>Actinomyces</taxon>
    </lineage>
</organism>
<comment type="cofactor">
    <cofactor evidence="7">
        <name>Zn(2+)</name>
        <dbReference type="ChEBI" id="CHEBI:29105"/>
    </cofactor>
    <text evidence="7">Binds 1 zinc ion per subunit.</text>
</comment>
<dbReference type="PANTHER" id="PTHR43175">
    <property type="entry name" value="CARBONIC ANHYDRASE"/>
    <property type="match status" value="1"/>
</dbReference>
<dbReference type="EC" id="4.2.1.1" evidence="2"/>
<reference evidence="8 9" key="1">
    <citation type="submission" date="2016-12" db="EMBL/GenBank/DDBJ databases">
        <title>Genomic comparison of strains in the 'Actinomyces naeslundii' group.</title>
        <authorList>
            <person name="Mughal S.R."/>
            <person name="Do T."/>
            <person name="Gilbert S.C."/>
            <person name="Witherden E.A."/>
            <person name="Didelot X."/>
            <person name="Beighton D."/>
        </authorList>
    </citation>
    <scope>NUCLEOTIDE SEQUENCE [LARGE SCALE GENOMIC DNA]</scope>
    <source>
        <strain evidence="8 9">P6N</strain>
    </source>
</reference>
<dbReference type="Gene3D" id="3.40.1050.10">
    <property type="entry name" value="Carbonic anhydrase"/>
    <property type="match status" value="1"/>
</dbReference>
<evidence type="ECO:0000256" key="3">
    <source>
        <dbReference type="ARBA" id="ARBA00022723"/>
    </source>
</evidence>
<name>A0A1Q8VQ10_9ACTO</name>
<keyword evidence="4 7" id="KW-0862">Zinc</keyword>
<dbReference type="SMART" id="SM00947">
    <property type="entry name" value="Pro_CA"/>
    <property type="match status" value="1"/>
</dbReference>
<dbReference type="AlphaFoldDB" id="A0A1Q8VQ10"/>
<keyword evidence="3 7" id="KW-0479">Metal-binding</keyword>
<dbReference type="PANTHER" id="PTHR43175:SF3">
    <property type="entry name" value="CARBON DISULFIDE HYDROLASE"/>
    <property type="match status" value="1"/>
</dbReference>
<dbReference type="Pfam" id="PF00484">
    <property type="entry name" value="Pro_CA"/>
    <property type="match status" value="1"/>
</dbReference>
<gene>
    <name evidence="8" type="ORF">BKH28_04870</name>
</gene>
<comment type="similarity">
    <text evidence="1">Belongs to the beta-class carbonic anhydrase family.</text>
</comment>
<sequence length="168" mass="17892">MPVTEALVTRNAVYSAEVLSRGGLAAKGAQKVAVVACMDSRVDVFAALGLVPGEAHVIRNAGGLVTEDTIRSLTISQRLLGTEEILLIHHTDCGMLSFTDEELCRTLEEETGARPTWAPGSFTDLADSVRQSVTRIKASPFVPRADAVRGFILDLATGRLEEVDAAEA</sequence>
<dbReference type="SUPFAM" id="SSF53056">
    <property type="entry name" value="beta-carbonic anhydrase, cab"/>
    <property type="match status" value="1"/>
</dbReference>
<evidence type="ECO:0000256" key="2">
    <source>
        <dbReference type="ARBA" id="ARBA00012925"/>
    </source>
</evidence>
<dbReference type="InterPro" id="IPR001765">
    <property type="entry name" value="Carbonic_anhydrase"/>
</dbReference>